<evidence type="ECO:0000313" key="6">
    <source>
        <dbReference type="EMBL" id="KII00096.1"/>
    </source>
</evidence>
<dbReference type="HAMAP" id="MF_02114">
    <property type="entry name" value="CofC"/>
    <property type="match status" value="1"/>
</dbReference>
<dbReference type="GO" id="GO:0052645">
    <property type="term" value="P:F420-0 metabolic process"/>
    <property type="evidence" value="ECO:0007669"/>
    <property type="project" value="UniProtKB-UniRule"/>
</dbReference>
<evidence type="ECO:0000256" key="4">
    <source>
        <dbReference type="ARBA" id="ARBA00023134"/>
    </source>
</evidence>
<proteinExistence type="inferred from homology"/>
<comment type="similarity">
    <text evidence="5">Belongs to the CofC family.</text>
</comment>
<dbReference type="InterPro" id="IPR029044">
    <property type="entry name" value="Nucleotide-diphossugar_trans"/>
</dbReference>
<keyword evidence="2 5" id="KW-0548">Nucleotidyltransferase</keyword>
<dbReference type="PANTHER" id="PTHR40392">
    <property type="entry name" value="2-PHOSPHO-L-LACTATE GUANYLYLTRANSFERASE"/>
    <property type="match status" value="1"/>
</dbReference>
<dbReference type="InterPro" id="IPR002835">
    <property type="entry name" value="CofC"/>
</dbReference>
<dbReference type="AlphaFoldDB" id="A0A0C2JMB2"/>
<dbReference type="GO" id="GO:0005525">
    <property type="term" value="F:GTP binding"/>
    <property type="evidence" value="ECO:0007669"/>
    <property type="project" value="UniProtKB-KW"/>
</dbReference>
<comment type="pathway">
    <text evidence="5">Cofactor biosynthesis; coenzyme F420 biosynthesis.</text>
</comment>
<feature type="binding site" evidence="5">
    <location>
        <position position="164"/>
    </location>
    <ligand>
        <name>phosphoenolpyruvate</name>
        <dbReference type="ChEBI" id="CHEBI:58702"/>
    </ligand>
</feature>
<reference evidence="7" key="1">
    <citation type="journal article" date="2015" name="Chem. Biol.">
        <title>Structure, bioactivity, and resistance mechanism of streptomonomicin, an unusual lasso Peptide from an understudied halophilic actinomycete.</title>
        <authorList>
            <person name="Metelev M."/>
            <person name="Tietz J.I."/>
            <person name="Melby J.O."/>
            <person name="Blair P.M."/>
            <person name="Zhu L."/>
            <person name="Livnat I."/>
            <person name="Severinov K."/>
            <person name="Mitchell D.A."/>
        </authorList>
    </citation>
    <scope>NUCLEOTIDE SEQUENCE [LARGE SCALE GENOMIC DNA]</scope>
    <source>
        <strain evidence="7">YIM 90003</strain>
    </source>
</reference>
<feature type="binding site" evidence="5">
    <location>
        <position position="145"/>
    </location>
    <ligand>
        <name>phosphoenolpyruvate</name>
        <dbReference type="ChEBI" id="CHEBI:58702"/>
    </ligand>
</feature>
<dbReference type="OrthoDB" id="9151145at2"/>
<keyword evidence="4 5" id="KW-0342">GTP-binding</keyword>
<dbReference type="PANTHER" id="PTHR40392:SF1">
    <property type="entry name" value="2-PHOSPHO-L-LACTATE GUANYLYLTRANSFERASE"/>
    <property type="match status" value="1"/>
</dbReference>
<name>A0A0C2JMB2_9ACTN</name>
<dbReference type="GO" id="GO:0043814">
    <property type="term" value="F:phospholactate guanylyltransferase activity"/>
    <property type="evidence" value="ECO:0007669"/>
    <property type="project" value="InterPro"/>
</dbReference>
<protein>
    <recommendedName>
        <fullName evidence="5">Phosphoenolpyruvate guanylyltransferase</fullName>
        <shortName evidence="5">PEP guanylyltransferase</shortName>
        <ecNumber evidence="5">2.7.7.105</ecNumber>
    </recommendedName>
</protein>
<dbReference type="Pfam" id="PF01983">
    <property type="entry name" value="CofC"/>
    <property type="match status" value="1"/>
</dbReference>
<comment type="catalytic activity">
    <reaction evidence="5">
        <text>phosphoenolpyruvate + GTP + H(+) = enolpyruvoyl-2-diphospho-5'-guanosine + diphosphate</text>
        <dbReference type="Rhea" id="RHEA:30519"/>
        <dbReference type="ChEBI" id="CHEBI:15378"/>
        <dbReference type="ChEBI" id="CHEBI:33019"/>
        <dbReference type="ChEBI" id="CHEBI:37565"/>
        <dbReference type="ChEBI" id="CHEBI:58702"/>
        <dbReference type="ChEBI" id="CHEBI:143701"/>
        <dbReference type="EC" id="2.7.7.105"/>
    </reaction>
</comment>
<evidence type="ECO:0000313" key="7">
    <source>
        <dbReference type="Proteomes" id="UP000031675"/>
    </source>
</evidence>
<gene>
    <name evidence="5" type="primary">fbiD</name>
    <name evidence="6" type="ORF">LP52_04020</name>
</gene>
<dbReference type="NCBIfam" id="TIGR03552">
    <property type="entry name" value="F420_cofC"/>
    <property type="match status" value="1"/>
</dbReference>
<dbReference type="EMBL" id="JROO01000006">
    <property type="protein sequence ID" value="KII00096.1"/>
    <property type="molecule type" value="Genomic_DNA"/>
</dbReference>
<comment type="caution">
    <text evidence="6">The sequence shown here is derived from an EMBL/GenBank/DDBJ whole genome shotgun (WGS) entry which is preliminary data.</text>
</comment>
<dbReference type="UniPathway" id="UPA00071"/>
<keyword evidence="3 5" id="KW-0547">Nucleotide-binding</keyword>
<evidence type="ECO:0000256" key="3">
    <source>
        <dbReference type="ARBA" id="ARBA00022741"/>
    </source>
</evidence>
<keyword evidence="7" id="KW-1185">Reference proteome</keyword>
<accession>A0A0C2JMB2</accession>
<keyword evidence="1 5" id="KW-0808">Transferase</keyword>
<dbReference type="RefSeq" id="WP_040270799.1">
    <property type="nucleotide sequence ID" value="NZ_JROO01000006.1"/>
</dbReference>
<dbReference type="EC" id="2.7.7.105" evidence="5"/>
<comment type="caution">
    <text evidence="5">Lacks conserved residue(s) required for the propagation of feature annotation.</text>
</comment>
<evidence type="ECO:0000256" key="5">
    <source>
        <dbReference type="HAMAP-Rule" id="MF_02114"/>
    </source>
</evidence>
<dbReference type="Gene3D" id="3.90.550.10">
    <property type="entry name" value="Spore Coat Polysaccharide Biosynthesis Protein SpsA, Chain A"/>
    <property type="match status" value="1"/>
</dbReference>
<dbReference type="STRING" id="183763.LP52_04020"/>
<evidence type="ECO:0000256" key="2">
    <source>
        <dbReference type="ARBA" id="ARBA00022695"/>
    </source>
</evidence>
<dbReference type="SUPFAM" id="SSF53448">
    <property type="entry name" value="Nucleotide-diphospho-sugar transferases"/>
    <property type="match status" value="1"/>
</dbReference>
<organism evidence="6 7">
    <name type="scientific">Streptomonospora alba</name>
    <dbReference type="NCBI Taxonomy" id="183763"/>
    <lineage>
        <taxon>Bacteria</taxon>
        <taxon>Bacillati</taxon>
        <taxon>Actinomycetota</taxon>
        <taxon>Actinomycetes</taxon>
        <taxon>Streptosporangiales</taxon>
        <taxon>Nocardiopsidaceae</taxon>
        <taxon>Streptomonospora</taxon>
    </lineage>
</organism>
<sequence>MPPLDPERPWSLVVPVKRLERAKSRLAGAAELPRGELALAVACDTVMAAVAAERVGAVFAVTEDGRAAAALSALGARVVGDEPGTGLNPALEYGAAEAERAHPSWGRCALSADLPALRPGELDDVLALAQGAEQSFLSDTPGVGTTLYAARPGARFAPAFEGGSRWRHLAGGAAELDGSAAPSLRRDVDTPADLREAVLLGVGPHTAKLLADAGW</sequence>
<comment type="function">
    <text evidence="5">Guanylyltransferase that catalyzes the activation of phosphoenolpyruvate (PEP) as enolpyruvoyl-2-diphospho-5'-guanosine, via the condensation of PEP with GTP. It is involved in the biosynthesis of coenzyme F420, a hydride carrier cofactor.</text>
</comment>
<evidence type="ECO:0000256" key="1">
    <source>
        <dbReference type="ARBA" id="ARBA00022679"/>
    </source>
</evidence>
<dbReference type="Proteomes" id="UP000031675">
    <property type="component" value="Unassembled WGS sequence"/>
</dbReference>